<proteinExistence type="predicted"/>
<keyword evidence="2" id="KW-1185">Reference proteome</keyword>
<sequence length="31" mass="4017">MWWKYKNITKHLRGIHNAWRFRFKLVLVFRA</sequence>
<evidence type="ECO:0000313" key="2">
    <source>
        <dbReference type="Proteomes" id="UP000726136"/>
    </source>
</evidence>
<evidence type="ECO:0000313" key="1">
    <source>
        <dbReference type="EMBL" id="MBF4375304.1"/>
    </source>
</evidence>
<name>A0ABR9ZA27_VIBAN</name>
<comment type="caution">
    <text evidence="1">The sequence shown here is derived from an EMBL/GenBank/DDBJ whole genome shotgun (WGS) entry which is preliminary data.</text>
</comment>
<dbReference type="Proteomes" id="UP000726136">
    <property type="component" value="Unassembled WGS sequence"/>
</dbReference>
<dbReference type="EMBL" id="RDPI01000094">
    <property type="protein sequence ID" value="MBF4375304.1"/>
    <property type="molecule type" value="Genomic_DNA"/>
</dbReference>
<reference evidence="1 2" key="1">
    <citation type="journal article" date="2021" name="PeerJ">
        <title>Analysis of 44 Vibrio anguillarum genomes reveals high genetic diversity.</title>
        <authorList>
            <person name="Hansen M.J."/>
            <person name="Dalsgaard I."/>
        </authorList>
    </citation>
    <scope>NUCLEOTIDE SEQUENCE [LARGE SCALE GENOMIC DNA]</scope>
    <source>
        <strain evidence="1 2">040915-1/1B</strain>
    </source>
</reference>
<organism evidence="1 2">
    <name type="scientific">Vibrio anguillarum</name>
    <name type="common">Listonella anguillarum</name>
    <dbReference type="NCBI Taxonomy" id="55601"/>
    <lineage>
        <taxon>Bacteria</taxon>
        <taxon>Pseudomonadati</taxon>
        <taxon>Pseudomonadota</taxon>
        <taxon>Gammaproteobacteria</taxon>
        <taxon>Vibrionales</taxon>
        <taxon>Vibrionaceae</taxon>
        <taxon>Vibrio</taxon>
    </lineage>
</organism>
<accession>A0ABR9ZA27</accession>
<gene>
    <name evidence="1" type="ORF">EAY46_19895</name>
</gene>
<protein>
    <submittedName>
        <fullName evidence="1">DUF3265 domain-containing protein</fullName>
    </submittedName>
</protein>